<dbReference type="InterPro" id="IPR036397">
    <property type="entry name" value="RNaseH_sf"/>
</dbReference>
<dbReference type="PANTHER" id="PTHR37984">
    <property type="entry name" value="PROTEIN CBG26694"/>
    <property type="match status" value="1"/>
</dbReference>
<evidence type="ECO:0000259" key="1">
    <source>
        <dbReference type="PROSITE" id="PS50994"/>
    </source>
</evidence>
<dbReference type="Gene3D" id="3.30.420.10">
    <property type="entry name" value="Ribonuclease H-like superfamily/Ribonuclease H"/>
    <property type="match status" value="1"/>
</dbReference>
<dbReference type="AlphaFoldDB" id="A0A5J5CRU1"/>
<sequence length="100" mass="11064">MDLIGPLKKTLKDHQYVLTVTDLFTKWVIAVPLKFASSTEVAEALVPKLCTFGMVRKIITDRGRAFVNELNAHIFTALNIKHAITSAYHPQSNGQVSVPS</sequence>
<keyword evidence="3" id="KW-1185">Reference proteome</keyword>
<accession>A0A5J5CRU1</accession>
<dbReference type="InterPro" id="IPR001584">
    <property type="entry name" value="Integrase_cat-core"/>
</dbReference>
<dbReference type="PROSITE" id="PS50994">
    <property type="entry name" value="INTEGRASE"/>
    <property type="match status" value="1"/>
</dbReference>
<dbReference type="EMBL" id="VOFY01000020">
    <property type="protein sequence ID" value="KAA8582361.1"/>
    <property type="molecule type" value="Genomic_DNA"/>
</dbReference>
<organism evidence="2 3">
    <name type="scientific">Etheostoma spectabile</name>
    <name type="common">orangethroat darter</name>
    <dbReference type="NCBI Taxonomy" id="54343"/>
    <lineage>
        <taxon>Eukaryota</taxon>
        <taxon>Metazoa</taxon>
        <taxon>Chordata</taxon>
        <taxon>Craniata</taxon>
        <taxon>Vertebrata</taxon>
        <taxon>Euteleostomi</taxon>
        <taxon>Actinopterygii</taxon>
        <taxon>Neopterygii</taxon>
        <taxon>Teleostei</taxon>
        <taxon>Neoteleostei</taxon>
        <taxon>Acanthomorphata</taxon>
        <taxon>Eupercaria</taxon>
        <taxon>Perciformes</taxon>
        <taxon>Percoidei</taxon>
        <taxon>Percidae</taxon>
        <taxon>Etheostomatinae</taxon>
        <taxon>Etheostoma</taxon>
    </lineage>
</organism>
<feature type="domain" description="Integrase catalytic" evidence="1">
    <location>
        <begin position="1"/>
        <end position="100"/>
    </location>
</feature>
<evidence type="ECO:0000313" key="2">
    <source>
        <dbReference type="EMBL" id="KAA8582361.1"/>
    </source>
</evidence>
<dbReference type="InterPro" id="IPR012337">
    <property type="entry name" value="RNaseH-like_sf"/>
</dbReference>
<dbReference type="GO" id="GO:0003676">
    <property type="term" value="F:nucleic acid binding"/>
    <property type="evidence" value="ECO:0007669"/>
    <property type="project" value="InterPro"/>
</dbReference>
<proteinExistence type="predicted"/>
<evidence type="ECO:0000313" key="3">
    <source>
        <dbReference type="Proteomes" id="UP000327493"/>
    </source>
</evidence>
<reference evidence="2 3" key="1">
    <citation type="submission" date="2019-08" db="EMBL/GenBank/DDBJ databases">
        <title>A chromosome-level genome assembly, high-density linkage maps, and genome scans reveal the genomic architecture of hybrid incompatibilities underlying speciation via character displacement in darters (Percidae: Etheostominae).</title>
        <authorList>
            <person name="Moran R.L."/>
            <person name="Catchen J.M."/>
            <person name="Fuller R.C."/>
        </authorList>
    </citation>
    <scope>NUCLEOTIDE SEQUENCE [LARGE SCALE GENOMIC DNA]</scope>
    <source>
        <strain evidence="2">EspeVRDwgs_2016</strain>
        <tissue evidence="2">Muscle</tissue>
    </source>
</reference>
<gene>
    <name evidence="2" type="ORF">FQN60_009101</name>
</gene>
<protein>
    <recommendedName>
        <fullName evidence="1">Integrase catalytic domain-containing protein</fullName>
    </recommendedName>
</protein>
<comment type="caution">
    <text evidence="2">The sequence shown here is derived from an EMBL/GenBank/DDBJ whole genome shotgun (WGS) entry which is preliminary data.</text>
</comment>
<dbReference type="InterPro" id="IPR050951">
    <property type="entry name" value="Retrovirus_Pol_polyprotein"/>
</dbReference>
<dbReference type="Pfam" id="PF00665">
    <property type="entry name" value="rve"/>
    <property type="match status" value="1"/>
</dbReference>
<dbReference type="PANTHER" id="PTHR37984:SF5">
    <property type="entry name" value="PROTEIN NYNRIN-LIKE"/>
    <property type="match status" value="1"/>
</dbReference>
<name>A0A5J5CRU1_9PERO</name>
<dbReference type="Proteomes" id="UP000327493">
    <property type="component" value="Chromosome 20"/>
</dbReference>
<dbReference type="GO" id="GO:0015074">
    <property type="term" value="P:DNA integration"/>
    <property type="evidence" value="ECO:0007669"/>
    <property type="project" value="InterPro"/>
</dbReference>
<dbReference type="SUPFAM" id="SSF53098">
    <property type="entry name" value="Ribonuclease H-like"/>
    <property type="match status" value="1"/>
</dbReference>